<accession>A0ACC1QW66</accession>
<dbReference type="Proteomes" id="UP001148737">
    <property type="component" value="Unassembled WGS sequence"/>
</dbReference>
<evidence type="ECO:0000313" key="2">
    <source>
        <dbReference type="Proteomes" id="UP001148737"/>
    </source>
</evidence>
<name>A0ACC1QW66_9HYPO</name>
<evidence type="ECO:0000313" key="1">
    <source>
        <dbReference type="EMBL" id="KAJ3494263.1"/>
    </source>
</evidence>
<sequence length="599" mass="64689">MARPTRRPGEASPQGVYQLGVQGRKTGATLKDTGERDSEGMMPTRGLFSSPGGDTPQAPAAVPTRERIPQETPHRGGDDDESTPMQLASSDGPGPQTVLRKSMNFNLPIPKGRSPVKSNANSLRSPARRPPNMSPIHPSPADPTINRINTSSPSRGGGRPIRPSFIDQLGSDPTVPVVDPGATIDSRSLQPSTGMSEKAKGKQRAVISQPPKPQPIREPTPLTRPPSSPSFPGDEPGLYVPEPEPSPSPEPEPPQPPSSPGIARREPSIPRPSPGRHTQKRPAPAALTTGSTGRGGEGNPRGSTKRPRQAGSVVSQRSEQPVKRGRGRPPKNGVAKRGRGRPRKSEIDSDGEEGDSIMALQRGPPMPKSRGLVSMRRDAAAAVENSRRGNDADWWADIQVNDRAYDSALSRGQRLGSQTAARHPRGSTATRAHEEEEELEEWEVNPGTVTGEVVLWEPDHETDPPGPDDPVQVTDERIAIAADAVEWWPIKESEVRYAKPLAMPFIGAGMVDLPPGSEKRPKNSRKMHMVFFVHYGKVTVSINELQFRISSGGMWFVPRGNYYNISNEHDLPARVYFAQASEVSLSSAPAEDMTQSIVA</sequence>
<comment type="caution">
    <text evidence="1">The sequence shown here is derived from an EMBL/GenBank/DDBJ whole genome shotgun (WGS) entry which is preliminary data.</text>
</comment>
<dbReference type="EMBL" id="JANAKD010000396">
    <property type="protein sequence ID" value="KAJ3494263.1"/>
    <property type="molecule type" value="Genomic_DNA"/>
</dbReference>
<keyword evidence="2" id="KW-1185">Reference proteome</keyword>
<organism evidence="1 2">
    <name type="scientific">Lecanicillium saksenae</name>
    <dbReference type="NCBI Taxonomy" id="468837"/>
    <lineage>
        <taxon>Eukaryota</taxon>
        <taxon>Fungi</taxon>
        <taxon>Dikarya</taxon>
        <taxon>Ascomycota</taxon>
        <taxon>Pezizomycotina</taxon>
        <taxon>Sordariomycetes</taxon>
        <taxon>Hypocreomycetidae</taxon>
        <taxon>Hypocreales</taxon>
        <taxon>Cordycipitaceae</taxon>
        <taxon>Lecanicillium</taxon>
    </lineage>
</organism>
<reference evidence="1" key="1">
    <citation type="submission" date="2022-07" db="EMBL/GenBank/DDBJ databases">
        <title>Genome Sequence of Lecanicillium saksenae.</title>
        <authorList>
            <person name="Buettner E."/>
        </authorList>
    </citation>
    <scope>NUCLEOTIDE SEQUENCE</scope>
    <source>
        <strain evidence="1">VT-O1</strain>
    </source>
</reference>
<proteinExistence type="predicted"/>
<protein>
    <submittedName>
        <fullName evidence="1">Uncharacterized protein</fullName>
    </submittedName>
</protein>
<gene>
    <name evidence="1" type="ORF">NLG97_g4189</name>
</gene>